<evidence type="ECO:0000313" key="4">
    <source>
        <dbReference type="Proteomes" id="UP000548632"/>
    </source>
</evidence>
<dbReference type="InterPro" id="IPR014166">
    <property type="entry name" value="Tol-Pal_acyl-CoA_thioesterase"/>
</dbReference>
<dbReference type="Pfam" id="PF13279">
    <property type="entry name" value="4HBT_2"/>
    <property type="match status" value="1"/>
</dbReference>
<organism evidence="3 4">
    <name type="scientific">Thiospirillum jenense</name>
    <dbReference type="NCBI Taxonomy" id="1653858"/>
    <lineage>
        <taxon>Bacteria</taxon>
        <taxon>Pseudomonadati</taxon>
        <taxon>Pseudomonadota</taxon>
        <taxon>Gammaproteobacteria</taxon>
        <taxon>Chromatiales</taxon>
        <taxon>Chromatiaceae</taxon>
        <taxon>Thiospirillum</taxon>
    </lineage>
</organism>
<dbReference type="NCBIfam" id="TIGR00051">
    <property type="entry name" value="YbgC/FadM family acyl-CoA thioesterase"/>
    <property type="match status" value="1"/>
</dbReference>
<dbReference type="InterPro" id="IPR006684">
    <property type="entry name" value="YbgC/YbaW"/>
</dbReference>
<name>A0A839HC87_9GAMM</name>
<dbReference type="GO" id="GO:0047617">
    <property type="term" value="F:fatty acyl-CoA hydrolase activity"/>
    <property type="evidence" value="ECO:0007669"/>
    <property type="project" value="TreeGrafter"/>
</dbReference>
<dbReference type="InterPro" id="IPR008272">
    <property type="entry name" value="HB-CoA_thioesterase_AS"/>
</dbReference>
<dbReference type="Gene3D" id="3.10.129.10">
    <property type="entry name" value="Hotdog Thioesterase"/>
    <property type="match status" value="1"/>
</dbReference>
<dbReference type="EMBL" id="JABVCQ010000016">
    <property type="protein sequence ID" value="MBB1126281.1"/>
    <property type="molecule type" value="Genomic_DNA"/>
</dbReference>
<evidence type="ECO:0000256" key="1">
    <source>
        <dbReference type="ARBA" id="ARBA00005953"/>
    </source>
</evidence>
<dbReference type="PANTHER" id="PTHR31793">
    <property type="entry name" value="4-HYDROXYBENZOYL-COA THIOESTERASE FAMILY MEMBER"/>
    <property type="match status" value="1"/>
</dbReference>
<evidence type="ECO:0000256" key="2">
    <source>
        <dbReference type="ARBA" id="ARBA00022801"/>
    </source>
</evidence>
<dbReference type="FunFam" id="3.10.129.10:FF:000004">
    <property type="entry name" value="Tol-pal system-associated acyl-CoA thioesterase"/>
    <property type="match status" value="1"/>
</dbReference>
<dbReference type="NCBIfam" id="TIGR02799">
    <property type="entry name" value="thio_ybgC"/>
    <property type="match status" value="1"/>
</dbReference>
<dbReference type="SUPFAM" id="SSF54637">
    <property type="entry name" value="Thioesterase/thiol ester dehydrase-isomerase"/>
    <property type="match status" value="1"/>
</dbReference>
<dbReference type="InterPro" id="IPR029069">
    <property type="entry name" value="HotDog_dom_sf"/>
</dbReference>
<comment type="similarity">
    <text evidence="1">Belongs to the 4-hydroxybenzoyl-CoA thioesterase family.</text>
</comment>
<evidence type="ECO:0000313" key="3">
    <source>
        <dbReference type="EMBL" id="MBB1126281.1"/>
    </source>
</evidence>
<dbReference type="Proteomes" id="UP000548632">
    <property type="component" value="Unassembled WGS sequence"/>
</dbReference>
<dbReference type="PROSITE" id="PS01328">
    <property type="entry name" value="4HBCOA_THIOESTERASE"/>
    <property type="match status" value="1"/>
</dbReference>
<gene>
    <name evidence="3" type="primary">ybgC</name>
    <name evidence="3" type="ORF">HUK38_08555</name>
</gene>
<sequence>MTLTQSQPLLRWPVRIYYEDTDAGGVVYHASYLRFMERARTEWLRGLGFEHNQLRTDYQTVFALRQVQVQFVSPALLNDELVVNTQIVAYRHASIDFHHELIRLNDGRCCCRADANIVSVNAENWRPARLPAALLELIINGQ</sequence>
<proteinExistence type="inferred from homology"/>
<dbReference type="CDD" id="cd00586">
    <property type="entry name" value="4HBT"/>
    <property type="match status" value="1"/>
</dbReference>
<dbReference type="PIRSF" id="PIRSF003230">
    <property type="entry name" value="YbgC"/>
    <property type="match status" value="1"/>
</dbReference>
<accession>A0A839HC87</accession>
<reference evidence="3 4" key="1">
    <citation type="journal article" date="2020" name="Arch. Microbiol.">
        <title>The genome sequence of the giant phototrophic gammaproteobacterium Thiospirillum jenense gives insight into its physiological properties and phylogenetic relationships.</title>
        <authorList>
            <person name="Imhoff J.F."/>
            <person name="Meyer T.E."/>
            <person name="Kyndt J.A."/>
        </authorList>
    </citation>
    <scope>NUCLEOTIDE SEQUENCE [LARGE SCALE GENOMIC DNA]</scope>
    <source>
        <strain evidence="3 4">DSM 216</strain>
    </source>
</reference>
<dbReference type="InterPro" id="IPR050563">
    <property type="entry name" value="4-hydroxybenzoyl-CoA_TE"/>
</dbReference>
<dbReference type="PANTHER" id="PTHR31793:SF37">
    <property type="entry name" value="ACYL-COA THIOESTER HYDROLASE YBGC"/>
    <property type="match status" value="1"/>
</dbReference>
<comment type="caution">
    <text evidence="3">The sequence shown here is derived from an EMBL/GenBank/DDBJ whole genome shotgun (WGS) entry which is preliminary data.</text>
</comment>
<keyword evidence="2" id="KW-0378">Hydrolase</keyword>
<keyword evidence="4" id="KW-1185">Reference proteome</keyword>
<dbReference type="AlphaFoldDB" id="A0A839HC87"/>
<protein>
    <submittedName>
        <fullName evidence="3">Tol-pal system-associated acyl-CoA thioesterase</fullName>
    </submittedName>
</protein>